<proteinExistence type="inferred from homology"/>
<feature type="transmembrane region" description="Helical" evidence="7">
    <location>
        <begin position="63"/>
        <end position="84"/>
    </location>
</feature>
<evidence type="ECO:0000313" key="10">
    <source>
        <dbReference type="Proteomes" id="UP000255517"/>
    </source>
</evidence>
<dbReference type="GO" id="GO:0042918">
    <property type="term" value="P:alkanesulfonate transmembrane transport"/>
    <property type="evidence" value="ECO:0007669"/>
    <property type="project" value="UniProtKB-ARBA"/>
</dbReference>
<organism evidence="9 10">
    <name type="scientific">Peptoniphilus lacrimalis</name>
    <dbReference type="NCBI Taxonomy" id="33031"/>
    <lineage>
        <taxon>Bacteria</taxon>
        <taxon>Bacillati</taxon>
        <taxon>Bacillota</taxon>
        <taxon>Tissierellia</taxon>
        <taxon>Tissierellales</taxon>
        <taxon>Peptoniphilaceae</taxon>
        <taxon>Peptoniphilus</taxon>
    </lineage>
</organism>
<evidence type="ECO:0000256" key="2">
    <source>
        <dbReference type="ARBA" id="ARBA00022448"/>
    </source>
</evidence>
<dbReference type="PANTHER" id="PTHR30151:SF38">
    <property type="entry name" value="ALIPHATIC SULFONATES TRANSPORT PERMEASE PROTEIN SSUC-RELATED"/>
    <property type="match status" value="1"/>
</dbReference>
<feature type="transmembrane region" description="Helical" evidence="7">
    <location>
        <begin position="96"/>
        <end position="115"/>
    </location>
</feature>
<feature type="transmembrane region" description="Helical" evidence="7">
    <location>
        <begin position="184"/>
        <end position="205"/>
    </location>
</feature>
<dbReference type="FunFam" id="1.10.3720.10:FF:000003">
    <property type="entry name" value="Aliphatic sulfonate ABC transporter permease"/>
    <property type="match status" value="1"/>
</dbReference>
<comment type="subcellular location">
    <subcellularLocation>
        <location evidence="1 7">Cell membrane</location>
        <topology evidence="1 7">Multi-pass membrane protein</topology>
    </subcellularLocation>
</comment>
<keyword evidence="2 7" id="KW-0813">Transport</keyword>
<evidence type="ECO:0000256" key="3">
    <source>
        <dbReference type="ARBA" id="ARBA00022475"/>
    </source>
</evidence>
<dbReference type="STRING" id="1122949.GCA_000378725_01348"/>
<name>A0A379C6C6_9FIRM</name>
<dbReference type="Proteomes" id="UP000255517">
    <property type="component" value="Unassembled WGS sequence"/>
</dbReference>
<feature type="transmembrane region" description="Helical" evidence="7">
    <location>
        <begin position="121"/>
        <end position="136"/>
    </location>
</feature>
<evidence type="ECO:0000313" key="9">
    <source>
        <dbReference type="EMBL" id="SUB57803.1"/>
    </source>
</evidence>
<accession>A0A379C6C6</accession>
<feature type="domain" description="ABC transmembrane type-1" evidence="8">
    <location>
        <begin position="51"/>
        <end position="235"/>
    </location>
</feature>
<dbReference type="EMBL" id="UGSZ01000001">
    <property type="protein sequence ID" value="SUB57803.1"/>
    <property type="molecule type" value="Genomic_DNA"/>
</dbReference>
<evidence type="ECO:0000256" key="7">
    <source>
        <dbReference type="RuleBase" id="RU363032"/>
    </source>
</evidence>
<keyword evidence="3" id="KW-1003">Cell membrane</keyword>
<keyword evidence="6 7" id="KW-0472">Membrane</keyword>
<dbReference type="PROSITE" id="PS50928">
    <property type="entry name" value="ABC_TM1"/>
    <property type="match status" value="1"/>
</dbReference>
<evidence type="ECO:0000256" key="5">
    <source>
        <dbReference type="ARBA" id="ARBA00022989"/>
    </source>
</evidence>
<dbReference type="InterPro" id="IPR035906">
    <property type="entry name" value="MetI-like_sf"/>
</dbReference>
<comment type="similarity">
    <text evidence="7">Belongs to the binding-protein-dependent transport system permease family.</text>
</comment>
<feature type="transmembrane region" description="Helical" evidence="7">
    <location>
        <begin position="217"/>
        <end position="235"/>
    </location>
</feature>
<gene>
    <name evidence="9" type="primary">ssuC</name>
    <name evidence="9" type="ORF">NCTC13149_01660</name>
</gene>
<dbReference type="GO" id="GO:0005886">
    <property type="term" value="C:plasma membrane"/>
    <property type="evidence" value="ECO:0007669"/>
    <property type="project" value="UniProtKB-SubCell"/>
</dbReference>
<dbReference type="PANTHER" id="PTHR30151">
    <property type="entry name" value="ALKANE SULFONATE ABC TRANSPORTER-RELATED, MEMBRANE SUBUNIT"/>
    <property type="match status" value="1"/>
</dbReference>
<protein>
    <submittedName>
        <fullName evidence="9">Aliphatic sulfonates transport permease protein ssuC</fullName>
    </submittedName>
</protein>
<reference evidence="9 10" key="1">
    <citation type="submission" date="2018-06" db="EMBL/GenBank/DDBJ databases">
        <authorList>
            <consortium name="Pathogen Informatics"/>
            <person name="Doyle S."/>
        </authorList>
    </citation>
    <scope>NUCLEOTIDE SEQUENCE [LARGE SCALE GENOMIC DNA]</scope>
    <source>
        <strain evidence="9 10">NCTC13149</strain>
    </source>
</reference>
<dbReference type="CDD" id="cd06261">
    <property type="entry name" value="TM_PBP2"/>
    <property type="match status" value="1"/>
</dbReference>
<evidence type="ECO:0000259" key="8">
    <source>
        <dbReference type="PROSITE" id="PS50928"/>
    </source>
</evidence>
<evidence type="ECO:0000256" key="4">
    <source>
        <dbReference type="ARBA" id="ARBA00022692"/>
    </source>
</evidence>
<keyword evidence="4 7" id="KW-0812">Transmembrane</keyword>
<sequence>MKVNFKGLISFFAIIFLWYFLTKIGIYSTYLLPTFPMIWESFFQMLKDGSLFVHVSTSLTRVFIGYFIAFFLAFFLSIASLIFKSFDKYFDWLIQFLRNVPPLSLIPLLILWFGIGEKTKIIIIILASFFPMYLNINKGFKMTDVKLIEVGKAFNFSKLKLFFKIRLPYALNDILVGMRIGLGYSYRAIIGAEMIASSTGLGYMINFARSLSQTDVVIVGIIIIGLLGYLCDYLFKKMSKLLLKGREIYE</sequence>
<evidence type="ECO:0000256" key="6">
    <source>
        <dbReference type="ARBA" id="ARBA00023136"/>
    </source>
</evidence>
<keyword evidence="5 7" id="KW-1133">Transmembrane helix</keyword>
<dbReference type="InterPro" id="IPR000515">
    <property type="entry name" value="MetI-like"/>
</dbReference>
<evidence type="ECO:0000256" key="1">
    <source>
        <dbReference type="ARBA" id="ARBA00004651"/>
    </source>
</evidence>
<dbReference type="RefSeq" id="WP_009345780.1">
    <property type="nucleotide sequence ID" value="NZ_CAMUOS010000006.1"/>
</dbReference>
<dbReference type="Gene3D" id="1.10.3720.10">
    <property type="entry name" value="MetI-like"/>
    <property type="match status" value="1"/>
</dbReference>
<dbReference type="OrthoDB" id="9804353at2"/>
<dbReference type="SUPFAM" id="SSF161098">
    <property type="entry name" value="MetI-like"/>
    <property type="match status" value="1"/>
</dbReference>
<dbReference type="AlphaFoldDB" id="A0A379C6C6"/>
<feature type="transmembrane region" description="Helical" evidence="7">
    <location>
        <begin position="7"/>
        <end position="30"/>
    </location>
</feature>
<dbReference type="Pfam" id="PF00528">
    <property type="entry name" value="BPD_transp_1"/>
    <property type="match status" value="1"/>
</dbReference>